<comment type="similarity">
    <text evidence="1">Belongs to the YciI family.</text>
</comment>
<dbReference type="OrthoDB" id="7782105at2"/>
<accession>A0A1H1VYQ2</accession>
<evidence type="ECO:0000313" key="4">
    <source>
        <dbReference type="Proteomes" id="UP000199679"/>
    </source>
</evidence>
<sequence>MNEFSLIFRNEQNPDVQFSPEQMQDILKQWRDWMGGMAAQNKLSNPGNRLGFEGAVVRKNNMVTDGPYAEIKEMISGYIIVKTETLEEAIELAKGCPVFNAGGCVEVRSIIPTVVCEGTAV</sequence>
<dbReference type="Pfam" id="PF03795">
    <property type="entry name" value="YCII"/>
    <property type="match status" value="1"/>
</dbReference>
<dbReference type="EMBL" id="LT629740">
    <property type="protein sequence ID" value="SDS89581.1"/>
    <property type="molecule type" value="Genomic_DNA"/>
</dbReference>
<dbReference type="InterPro" id="IPR005545">
    <property type="entry name" value="YCII"/>
</dbReference>
<dbReference type="Proteomes" id="UP000199679">
    <property type="component" value="Chromosome I"/>
</dbReference>
<evidence type="ECO:0000259" key="2">
    <source>
        <dbReference type="Pfam" id="PF03795"/>
    </source>
</evidence>
<dbReference type="AlphaFoldDB" id="A0A1H1VYQ2"/>
<protein>
    <submittedName>
        <fullName evidence="3">YCII-related domain-containing protein</fullName>
    </submittedName>
</protein>
<proteinExistence type="inferred from homology"/>
<evidence type="ECO:0000313" key="3">
    <source>
        <dbReference type="EMBL" id="SDS89581.1"/>
    </source>
</evidence>
<dbReference type="STRING" id="652787.SAMN05216490_2039"/>
<dbReference type="RefSeq" id="WP_091371888.1">
    <property type="nucleotide sequence ID" value="NZ_LT629740.1"/>
</dbReference>
<dbReference type="SUPFAM" id="SSF54909">
    <property type="entry name" value="Dimeric alpha+beta barrel"/>
    <property type="match status" value="1"/>
</dbReference>
<name>A0A1H1VYQ2_MUCMA</name>
<evidence type="ECO:0000256" key="1">
    <source>
        <dbReference type="ARBA" id="ARBA00007689"/>
    </source>
</evidence>
<dbReference type="InterPro" id="IPR011008">
    <property type="entry name" value="Dimeric_a/b-barrel"/>
</dbReference>
<dbReference type="PANTHER" id="PTHR35174">
    <property type="entry name" value="BLL7171 PROTEIN-RELATED"/>
    <property type="match status" value="1"/>
</dbReference>
<reference evidence="3 4" key="1">
    <citation type="submission" date="2016-10" db="EMBL/GenBank/DDBJ databases">
        <authorList>
            <person name="de Groot N.N."/>
        </authorList>
    </citation>
    <scope>NUCLEOTIDE SEQUENCE [LARGE SCALE GENOMIC DNA]</scope>
    <source>
        <strain evidence="3 4">MP1X4</strain>
    </source>
</reference>
<organism evidence="3 4">
    <name type="scientific">Mucilaginibacter mallensis</name>
    <dbReference type="NCBI Taxonomy" id="652787"/>
    <lineage>
        <taxon>Bacteria</taxon>
        <taxon>Pseudomonadati</taxon>
        <taxon>Bacteroidota</taxon>
        <taxon>Sphingobacteriia</taxon>
        <taxon>Sphingobacteriales</taxon>
        <taxon>Sphingobacteriaceae</taxon>
        <taxon>Mucilaginibacter</taxon>
    </lineage>
</organism>
<feature type="domain" description="YCII-related" evidence="2">
    <location>
        <begin position="17"/>
        <end position="112"/>
    </location>
</feature>
<gene>
    <name evidence="3" type="ORF">SAMN05216490_2039</name>
</gene>
<keyword evidence="4" id="KW-1185">Reference proteome</keyword>
<dbReference type="Gene3D" id="3.30.70.1060">
    <property type="entry name" value="Dimeric alpha+beta barrel"/>
    <property type="match status" value="1"/>
</dbReference>